<evidence type="ECO:0000313" key="3">
    <source>
        <dbReference type="EMBL" id="KAG1787210.1"/>
    </source>
</evidence>
<keyword evidence="2" id="KW-0812">Transmembrane</keyword>
<feature type="compositionally biased region" description="Polar residues" evidence="1">
    <location>
        <begin position="306"/>
        <end position="329"/>
    </location>
</feature>
<dbReference type="EMBL" id="JABBWE010000082">
    <property type="protein sequence ID" value="KAG1787210.1"/>
    <property type="molecule type" value="Genomic_DNA"/>
</dbReference>
<dbReference type="Proteomes" id="UP000719766">
    <property type="component" value="Unassembled WGS sequence"/>
</dbReference>
<protein>
    <submittedName>
        <fullName evidence="3">Uncharacterized protein</fullName>
    </submittedName>
</protein>
<organism evidence="3 4">
    <name type="scientific">Suillus plorans</name>
    <dbReference type="NCBI Taxonomy" id="116603"/>
    <lineage>
        <taxon>Eukaryota</taxon>
        <taxon>Fungi</taxon>
        <taxon>Dikarya</taxon>
        <taxon>Basidiomycota</taxon>
        <taxon>Agaricomycotina</taxon>
        <taxon>Agaricomycetes</taxon>
        <taxon>Agaricomycetidae</taxon>
        <taxon>Boletales</taxon>
        <taxon>Suillineae</taxon>
        <taxon>Suillaceae</taxon>
        <taxon>Suillus</taxon>
    </lineage>
</organism>
<feature type="region of interest" description="Disordered" evidence="1">
    <location>
        <begin position="197"/>
        <end position="415"/>
    </location>
</feature>
<keyword evidence="4" id="KW-1185">Reference proteome</keyword>
<evidence type="ECO:0000256" key="1">
    <source>
        <dbReference type="SAM" id="MobiDB-lite"/>
    </source>
</evidence>
<comment type="caution">
    <text evidence="3">The sequence shown here is derived from an EMBL/GenBank/DDBJ whole genome shotgun (WGS) entry which is preliminary data.</text>
</comment>
<keyword evidence="2" id="KW-1133">Transmembrane helix</keyword>
<keyword evidence="2" id="KW-0472">Membrane</keyword>
<feature type="compositionally biased region" description="Polar residues" evidence="1">
    <location>
        <begin position="386"/>
        <end position="415"/>
    </location>
</feature>
<feature type="transmembrane region" description="Helical" evidence="2">
    <location>
        <begin position="120"/>
        <end position="143"/>
    </location>
</feature>
<evidence type="ECO:0000256" key="2">
    <source>
        <dbReference type="SAM" id="Phobius"/>
    </source>
</evidence>
<sequence>MIPVVVSFLILVVLLIGMLLSLLTPEVLCPMFLNALVESFMILVCPVVVPVNLLIPCKIINISILMTHFIIAPAMLTTTFLNFGILTIICRIAVAQWCTLITTDIALQWTMGTHVNIDSLHVVIMMIMAMGFHNTTEVIIMIARPMEEDIMVKAQVLSNLADSPPNPHIPLYPHKRSSQHLHRVLLTSQMVLPNLADGPLDLANEQDRTGQDRTGQLRTTQDRAGQLRTGQDNSGQDRTTQNRTGQDRITQDRTGQLRTGQDRPGQDRTGQLRIGQDRAGQDSLGQLRTTQDNSGQLRTGQDRTGQDNTGQLRTGQDNSGQLRTTQNRTGQDRTGQDNSGQLRTTQDSLGQDRTGQDNSEQDRTGQDRTGQDNSEQDRTGQDRTGQDNTGQLRTGRDNSGQLRTTQDNSGQLRTA</sequence>
<feature type="compositionally biased region" description="Polar residues" evidence="1">
    <location>
        <begin position="212"/>
        <end position="244"/>
    </location>
</feature>
<evidence type="ECO:0000313" key="4">
    <source>
        <dbReference type="Proteomes" id="UP000719766"/>
    </source>
</evidence>
<feature type="compositionally biased region" description="Polar residues" evidence="1">
    <location>
        <begin position="336"/>
        <end position="358"/>
    </location>
</feature>
<accession>A0A9P7DBF0</accession>
<gene>
    <name evidence="3" type="ORF">HD556DRAFT_1312926</name>
</gene>
<feature type="compositionally biased region" description="Basic and acidic residues" evidence="1">
    <location>
        <begin position="360"/>
        <end position="385"/>
    </location>
</feature>
<feature type="compositionally biased region" description="Polar residues" evidence="1">
    <location>
        <begin position="283"/>
        <end position="299"/>
    </location>
</feature>
<name>A0A9P7DBF0_9AGAM</name>
<proteinExistence type="predicted"/>
<dbReference type="OrthoDB" id="6157860at2759"/>
<reference evidence="3" key="1">
    <citation type="journal article" date="2020" name="New Phytol.">
        <title>Comparative genomics reveals dynamic genome evolution in host specialist ectomycorrhizal fungi.</title>
        <authorList>
            <person name="Lofgren L.A."/>
            <person name="Nguyen N.H."/>
            <person name="Vilgalys R."/>
            <person name="Ruytinx J."/>
            <person name="Liao H.L."/>
            <person name="Branco S."/>
            <person name="Kuo A."/>
            <person name="LaButti K."/>
            <person name="Lipzen A."/>
            <person name="Andreopoulos W."/>
            <person name="Pangilinan J."/>
            <person name="Riley R."/>
            <person name="Hundley H."/>
            <person name="Na H."/>
            <person name="Barry K."/>
            <person name="Grigoriev I.V."/>
            <person name="Stajich J.E."/>
            <person name="Kennedy P.G."/>
        </authorList>
    </citation>
    <scope>NUCLEOTIDE SEQUENCE</scope>
    <source>
        <strain evidence="3">S12</strain>
    </source>
</reference>
<dbReference type="RefSeq" id="XP_041154578.1">
    <property type="nucleotide sequence ID" value="XM_041300737.1"/>
</dbReference>
<dbReference type="GeneID" id="64594501"/>
<dbReference type="AlphaFoldDB" id="A0A9P7DBF0"/>
<feature type="transmembrane region" description="Helical" evidence="2">
    <location>
        <begin position="31"/>
        <end position="55"/>
    </location>
</feature>
<feature type="transmembrane region" description="Helical" evidence="2">
    <location>
        <begin position="67"/>
        <end position="94"/>
    </location>
</feature>